<comment type="caution">
    <text evidence="2">The sequence shown here is derived from an EMBL/GenBank/DDBJ whole genome shotgun (WGS) entry which is preliminary data.</text>
</comment>
<protein>
    <submittedName>
        <fullName evidence="2">Uncharacterized protein</fullName>
    </submittedName>
</protein>
<evidence type="ECO:0000256" key="1">
    <source>
        <dbReference type="SAM" id="MobiDB-lite"/>
    </source>
</evidence>
<reference evidence="2" key="2">
    <citation type="journal article" date="2023" name="IMA Fungus">
        <title>Comparative genomic study of the Penicillium genus elucidates a diverse pangenome and 15 lateral gene transfer events.</title>
        <authorList>
            <person name="Petersen C."/>
            <person name="Sorensen T."/>
            <person name="Nielsen M.R."/>
            <person name="Sondergaard T.E."/>
            <person name="Sorensen J.L."/>
            <person name="Fitzpatrick D.A."/>
            <person name="Frisvad J.C."/>
            <person name="Nielsen K.L."/>
        </authorList>
    </citation>
    <scope>NUCLEOTIDE SEQUENCE</scope>
    <source>
        <strain evidence="2">IBT 16849</strain>
    </source>
</reference>
<dbReference type="EMBL" id="JAPQKP010000006">
    <property type="protein sequence ID" value="KAJ5185883.1"/>
    <property type="molecule type" value="Genomic_DNA"/>
</dbReference>
<evidence type="ECO:0000313" key="3">
    <source>
        <dbReference type="Proteomes" id="UP001150879"/>
    </source>
</evidence>
<dbReference type="AlphaFoldDB" id="A0A9W9IX30"/>
<dbReference type="OrthoDB" id="4312452at2759"/>
<proteinExistence type="predicted"/>
<feature type="compositionally biased region" description="Polar residues" evidence="1">
    <location>
        <begin position="37"/>
        <end position="55"/>
    </location>
</feature>
<sequence>MQSLPQSIPFQNKQRGLATKTKNPETSIKNPPKADTQMENSNVTEEPLNSSNGSLKTHREGPNTESGELDSKSKSNDVKGHNKAMANRYDKR</sequence>
<evidence type="ECO:0000313" key="2">
    <source>
        <dbReference type="EMBL" id="KAJ5185883.1"/>
    </source>
</evidence>
<feature type="region of interest" description="Disordered" evidence="1">
    <location>
        <begin position="1"/>
        <end position="92"/>
    </location>
</feature>
<name>A0A9W9IX30_9EURO</name>
<reference evidence="2" key="1">
    <citation type="submission" date="2022-11" db="EMBL/GenBank/DDBJ databases">
        <authorList>
            <person name="Petersen C."/>
        </authorList>
    </citation>
    <scope>NUCLEOTIDE SEQUENCE</scope>
    <source>
        <strain evidence="2">IBT 16849</strain>
    </source>
</reference>
<gene>
    <name evidence="2" type="ORF">N7472_010723</name>
</gene>
<dbReference type="Proteomes" id="UP001150879">
    <property type="component" value="Unassembled WGS sequence"/>
</dbReference>
<keyword evidence="3" id="KW-1185">Reference proteome</keyword>
<organism evidence="2 3">
    <name type="scientific">Penicillium cf. griseofulvum</name>
    <dbReference type="NCBI Taxonomy" id="2972120"/>
    <lineage>
        <taxon>Eukaryota</taxon>
        <taxon>Fungi</taxon>
        <taxon>Dikarya</taxon>
        <taxon>Ascomycota</taxon>
        <taxon>Pezizomycotina</taxon>
        <taxon>Eurotiomycetes</taxon>
        <taxon>Eurotiomycetidae</taxon>
        <taxon>Eurotiales</taxon>
        <taxon>Aspergillaceae</taxon>
        <taxon>Penicillium</taxon>
    </lineage>
</organism>
<feature type="compositionally biased region" description="Basic and acidic residues" evidence="1">
    <location>
        <begin position="69"/>
        <end position="80"/>
    </location>
</feature>
<feature type="compositionally biased region" description="Polar residues" evidence="1">
    <location>
        <begin position="1"/>
        <end position="29"/>
    </location>
</feature>
<accession>A0A9W9IX30</accession>